<gene>
    <name evidence="1" type="ORF">M5K25_026964</name>
</gene>
<name>A0ABD0TYR5_DENTH</name>
<proteinExistence type="predicted"/>
<keyword evidence="2" id="KW-1185">Reference proteome</keyword>
<evidence type="ECO:0000313" key="2">
    <source>
        <dbReference type="Proteomes" id="UP001552299"/>
    </source>
</evidence>
<protein>
    <submittedName>
        <fullName evidence="1">Uncharacterized protein</fullName>
    </submittedName>
</protein>
<comment type="caution">
    <text evidence="1">The sequence shown here is derived from an EMBL/GenBank/DDBJ whole genome shotgun (WGS) entry which is preliminary data.</text>
</comment>
<dbReference type="Proteomes" id="UP001552299">
    <property type="component" value="Unassembled WGS sequence"/>
</dbReference>
<reference evidence="1 2" key="1">
    <citation type="journal article" date="2024" name="Plant Biotechnol. J.">
        <title>Dendrobium thyrsiflorum genome and its molecular insights into genes involved in important horticultural traits.</title>
        <authorList>
            <person name="Chen B."/>
            <person name="Wang J.Y."/>
            <person name="Zheng P.J."/>
            <person name="Li K.L."/>
            <person name="Liang Y.M."/>
            <person name="Chen X.F."/>
            <person name="Zhang C."/>
            <person name="Zhao X."/>
            <person name="He X."/>
            <person name="Zhang G.Q."/>
            <person name="Liu Z.J."/>
            <person name="Xu Q."/>
        </authorList>
    </citation>
    <scope>NUCLEOTIDE SEQUENCE [LARGE SCALE GENOMIC DNA]</scope>
    <source>
        <strain evidence="1">GZMU011</strain>
    </source>
</reference>
<dbReference type="AlphaFoldDB" id="A0ABD0TYR5"/>
<organism evidence="1 2">
    <name type="scientific">Dendrobium thyrsiflorum</name>
    <name type="common">Pinecone-like raceme dendrobium</name>
    <name type="synonym">Orchid</name>
    <dbReference type="NCBI Taxonomy" id="117978"/>
    <lineage>
        <taxon>Eukaryota</taxon>
        <taxon>Viridiplantae</taxon>
        <taxon>Streptophyta</taxon>
        <taxon>Embryophyta</taxon>
        <taxon>Tracheophyta</taxon>
        <taxon>Spermatophyta</taxon>
        <taxon>Magnoliopsida</taxon>
        <taxon>Liliopsida</taxon>
        <taxon>Asparagales</taxon>
        <taxon>Orchidaceae</taxon>
        <taxon>Epidendroideae</taxon>
        <taxon>Malaxideae</taxon>
        <taxon>Dendrobiinae</taxon>
        <taxon>Dendrobium</taxon>
    </lineage>
</organism>
<evidence type="ECO:0000313" key="1">
    <source>
        <dbReference type="EMBL" id="KAL0904810.1"/>
    </source>
</evidence>
<accession>A0ABD0TYR5</accession>
<sequence>MADPEVDAGFVFDEQGRTDILGSPFFDIYFRFDETIDDYVDHILYQLSLSLEEHIRPGHWIINSQPPPPPPATSPADKVLRATCLTVASLGLLLTLLR</sequence>
<dbReference type="EMBL" id="JANQDX010000019">
    <property type="protein sequence ID" value="KAL0904810.1"/>
    <property type="molecule type" value="Genomic_DNA"/>
</dbReference>